<dbReference type="EMBL" id="CAACYD010000007">
    <property type="protein sequence ID" value="VFA89494.1"/>
    <property type="molecule type" value="Genomic_DNA"/>
</dbReference>
<dbReference type="RefSeq" id="WP_181954854.1">
    <property type="nucleotide sequence ID" value="NZ_CAACYD010000007.1"/>
</dbReference>
<dbReference type="NCBIfam" id="NF038085">
    <property type="entry name" value="MSMEG_6728_fam"/>
    <property type="match status" value="1"/>
</dbReference>
<dbReference type="GeneID" id="89846136"/>
<dbReference type="Proteomes" id="UP000360750">
    <property type="component" value="Unassembled WGS sequence"/>
</dbReference>
<evidence type="ECO:0000313" key="1">
    <source>
        <dbReference type="EMBL" id="VFA89494.1"/>
    </source>
</evidence>
<accession>A0ABD7V5E9</accession>
<evidence type="ECO:0000313" key="2">
    <source>
        <dbReference type="Proteomes" id="UP000360750"/>
    </source>
</evidence>
<gene>
    <name evidence="1" type="ORF">NCTC8139_03060</name>
</gene>
<proteinExistence type="predicted"/>
<dbReference type="Pfam" id="PF03013">
    <property type="entry name" value="Pyr_excise"/>
    <property type="match status" value="1"/>
</dbReference>
<reference evidence="1 2" key="1">
    <citation type="submission" date="2019-02" db="EMBL/GenBank/DDBJ databases">
        <authorList>
            <consortium name="Pathogen Informatics"/>
        </authorList>
    </citation>
    <scope>NUCLEOTIDE SEQUENCE [LARGE SCALE GENOMIC DNA]</scope>
    <source>
        <strain evidence="1 2">3012STDY6756503</strain>
    </source>
</reference>
<comment type="caution">
    <text evidence="1">The sequence shown here is derived from an EMBL/GenBank/DDBJ whole genome shotgun (WGS) entry which is preliminary data.</text>
</comment>
<protein>
    <submittedName>
        <fullName evidence="1">Uncharacterized protein</fullName>
    </submittedName>
</protein>
<sequence>MQTFLPYPDFARSAAVLDPARLGKQRVETLQILRALELFDYGWSNHPAVGMWRGHTPALVSYGLACVGEWTREGRADATGPLIAEFAPQVVGRGQSELASAGLMPPWLGDERLHLSHRSALLRKDPDFYRAVFDTTATPDDLPYHWPESPAPRPVLLDDTDLWVIRATSAEQHDEFHRRRIVGVGTESGIDVDAAAGDVDGLRELLRERARGRRPGKDLRVLFPVVAGSR</sequence>
<name>A0ABD7V5E9_9ACTN</name>
<organism evidence="1 2">
    <name type="scientific">Gordonia paraffinivorans</name>
    <dbReference type="NCBI Taxonomy" id="175628"/>
    <lineage>
        <taxon>Bacteria</taxon>
        <taxon>Bacillati</taxon>
        <taxon>Actinomycetota</taxon>
        <taxon>Actinomycetes</taxon>
        <taxon>Mycobacteriales</taxon>
        <taxon>Gordoniaceae</taxon>
        <taxon>Gordonia</taxon>
    </lineage>
</organism>
<dbReference type="AlphaFoldDB" id="A0ABD7V5E9"/>
<dbReference type="InterPro" id="IPR004260">
    <property type="entry name" value="Pyr-dimer_DNA_glycosylase"/>
</dbReference>